<evidence type="ECO:0000256" key="2">
    <source>
        <dbReference type="ARBA" id="ARBA00008446"/>
    </source>
</evidence>
<feature type="region of interest" description="Disordered" evidence="7">
    <location>
        <begin position="114"/>
        <end position="192"/>
    </location>
</feature>
<dbReference type="Gene3D" id="1.10.10.60">
    <property type="entry name" value="Homeodomain-like"/>
    <property type="match status" value="1"/>
</dbReference>
<feature type="compositionally biased region" description="Low complexity" evidence="7">
    <location>
        <begin position="214"/>
        <end position="234"/>
    </location>
</feature>
<comment type="subcellular location">
    <subcellularLocation>
        <location evidence="1 6">Nucleus</location>
    </subcellularLocation>
</comment>
<keyword evidence="9" id="KW-1185">Reference proteome</keyword>
<feature type="compositionally biased region" description="Polar residues" evidence="7">
    <location>
        <begin position="156"/>
        <end position="169"/>
    </location>
</feature>
<dbReference type="InterPro" id="IPR001356">
    <property type="entry name" value="HD"/>
</dbReference>
<name>A0A914DKP5_9BILA</name>
<feature type="DNA-binding region" description="Homeobox" evidence="6">
    <location>
        <begin position="52"/>
        <end position="114"/>
    </location>
</feature>
<dbReference type="Proteomes" id="UP000887540">
    <property type="component" value="Unplaced"/>
</dbReference>
<dbReference type="InterPro" id="IPR009057">
    <property type="entry name" value="Homeodomain-like_sf"/>
</dbReference>
<keyword evidence="4 6" id="KW-0371">Homeobox</keyword>
<keyword evidence="5 6" id="KW-0539">Nucleus</keyword>
<dbReference type="AlphaFoldDB" id="A0A914DKP5"/>
<organism evidence="9 10">
    <name type="scientific">Acrobeloides nanus</name>
    <dbReference type="NCBI Taxonomy" id="290746"/>
    <lineage>
        <taxon>Eukaryota</taxon>
        <taxon>Metazoa</taxon>
        <taxon>Ecdysozoa</taxon>
        <taxon>Nematoda</taxon>
        <taxon>Chromadorea</taxon>
        <taxon>Rhabditida</taxon>
        <taxon>Tylenchina</taxon>
        <taxon>Cephalobomorpha</taxon>
        <taxon>Cephaloboidea</taxon>
        <taxon>Cephalobidae</taxon>
        <taxon>Acrobeloides</taxon>
    </lineage>
</organism>
<evidence type="ECO:0000256" key="7">
    <source>
        <dbReference type="SAM" id="MobiDB-lite"/>
    </source>
</evidence>
<feature type="compositionally biased region" description="Basic and acidic residues" evidence="7">
    <location>
        <begin position="170"/>
        <end position="180"/>
    </location>
</feature>
<reference evidence="10" key="1">
    <citation type="submission" date="2022-11" db="UniProtKB">
        <authorList>
            <consortium name="WormBaseParasite"/>
        </authorList>
    </citation>
    <scope>IDENTIFICATION</scope>
</reference>
<dbReference type="PROSITE" id="PS00027">
    <property type="entry name" value="HOMEOBOX_1"/>
    <property type="match status" value="1"/>
</dbReference>
<dbReference type="GO" id="GO:0000981">
    <property type="term" value="F:DNA-binding transcription factor activity, RNA polymerase II-specific"/>
    <property type="evidence" value="ECO:0007669"/>
    <property type="project" value="InterPro"/>
</dbReference>
<dbReference type="PANTHER" id="PTHR11211">
    <property type="entry name" value="IROQUOIS-CLASS HOMEODOMAIN PROTEIN IRX"/>
    <property type="match status" value="1"/>
</dbReference>
<evidence type="ECO:0000313" key="10">
    <source>
        <dbReference type="WBParaSite" id="ACRNAN_scaffold290.g8009.t1"/>
    </source>
</evidence>
<dbReference type="CDD" id="cd00086">
    <property type="entry name" value="homeodomain"/>
    <property type="match status" value="1"/>
</dbReference>
<dbReference type="PROSITE" id="PS50071">
    <property type="entry name" value="HOMEOBOX_2"/>
    <property type="match status" value="1"/>
</dbReference>
<evidence type="ECO:0000256" key="5">
    <source>
        <dbReference type="ARBA" id="ARBA00023242"/>
    </source>
</evidence>
<evidence type="ECO:0000256" key="3">
    <source>
        <dbReference type="ARBA" id="ARBA00023125"/>
    </source>
</evidence>
<feature type="region of interest" description="Disordered" evidence="7">
    <location>
        <begin position="353"/>
        <end position="386"/>
    </location>
</feature>
<keyword evidence="3 6" id="KW-0238">DNA-binding</keyword>
<evidence type="ECO:0000256" key="6">
    <source>
        <dbReference type="PROSITE-ProRule" id="PRU00108"/>
    </source>
</evidence>
<dbReference type="GO" id="GO:0000978">
    <property type="term" value="F:RNA polymerase II cis-regulatory region sequence-specific DNA binding"/>
    <property type="evidence" value="ECO:0007669"/>
    <property type="project" value="TreeGrafter"/>
</dbReference>
<protein>
    <submittedName>
        <fullName evidence="10">Homeobox domain-containing protein</fullName>
    </submittedName>
</protein>
<feature type="domain" description="Homeobox" evidence="8">
    <location>
        <begin position="50"/>
        <end position="113"/>
    </location>
</feature>
<feature type="compositionally biased region" description="Polar residues" evidence="7">
    <location>
        <begin position="353"/>
        <end position="370"/>
    </location>
</feature>
<sequence length="405" mass="44107">MNNSTFGTIPTQAYPMFQFQQDPNSELLSKMPNGFQNIYMDPRFRPYPIGLDGSSRKNATREVTAPLKQWLQQHSKNPYPTKGDKIMLAMVTRMSMTQVSTWFANARRRLKKENKMTWSPRTRLSDDEDQDVNDRPTSSISDISDIGDKKDHEESTSTTNLTIENGSKTQEGRDSVESPRKVHNGSSSSSKIWSIADTLNEHKEEKPAEKNLDTSGSSLSSASASTSVTSPPVSTATSSALTLALNATPLDISKPNGILIPPVMPPGSLPPGFPATPFPFLNPIQQQMMAAMMNNARLPLMQNPFQAMLAQQQQVAAAQAALRMPNASIAPNMFLNPLLMQTFGLGGIAPGVPTSTEALTSPKDFSTSNGMKRENDSKTGLNDNAISLNGLAPISTQTCNDQISR</sequence>
<proteinExistence type="inferred from homology"/>
<feature type="compositionally biased region" description="Basic and acidic residues" evidence="7">
    <location>
        <begin position="146"/>
        <end position="155"/>
    </location>
</feature>
<evidence type="ECO:0000256" key="1">
    <source>
        <dbReference type="ARBA" id="ARBA00004123"/>
    </source>
</evidence>
<accession>A0A914DKP5</accession>
<dbReference type="WBParaSite" id="ACRNAN_scaffold290.g8009.t1">
    <property type="protein sequence ID" value="ACRNAN_scaffold290.g8009.t1"/>
    <property type="gene ID" value="ACRNAN_scaffold290.g8009"/>
</dbReference>
<evidence type="ECO:0000259" key="8">
    <source>
        <dbReference type="PROSITE" id="PS50071"/>
    </source>
</evidence>
<dbReference type="Pfam" id="PF05920">
    <property type="entry name" value="Homeobox_KN"/>
    <property type="match status" value="1"/>
</dbReference>
<dbReference type="GO" id="GO:0030182">
    <property type="term" value="P:neuron differentiation"/>
    <property type="evidence" value="ECO:0007669"/>
    <property type="project" value="TreeGrafter"/>
</dbReference>
<dbReference type="InterPro" id="IPR008422">
    <property type="entry name" value="KN_HD"/>
</dbReference>
<dbReference type="InterPro" id="IPR017970">
    <property type="entry name" value="Homeobox_CS"/>
</dbReference>
<dbReference type="GO" id="GO:0005634">
    <property type="term" value="C:nucleus"/>
    <property type="evidence" value="ECO:0007669"/>
    <property type="project" value="UniProtKB-SubCell"/>
</dbReference>
<comment type="similarity">
    <text evidence="2">Belongs to the TALE/IRO homeobox family.</text>
</comment>
<dbReference type="FunFam" id="1.10.10.60:FF:000003">
    <property type="entry name" value="Iroquois-class homeobox protein IRX"/>
    <property type="match status" value="1"/>
</dbReference>
<dbReference type="SUPFAM" id="SSF46689">
    <property type="entry name" value="Homeodomain-like"/>
    <property type="match status" value="1"/>
</dbReference>
<dbReference type="SMART" id="SM00389">
    <property type="entry name" value="HOX"/>
    <property type="match status" value="1"/>
</dbReference>
<evidence type="ECO:0000256" key="4">
    <source>
        <dbReference type="ARBA" id="ARBA00023155"/>
    </source>
</evidence>
<feature type="region of interest" description="Disordered" evidence="7">
    <location>
        <begin position="204"/>
        <end position="234"/>
    </location>
</feature>
<dbReference type="GO" id="GO:0048468">
    <property type="term" value="P:cell development"/>
    <property type="evidence" value="ECO:0007669"/>
    <property type="project" value="TreeGrafter"/>
</dbReference>
<dbReference type="PANTHER" id="PTHR11211:SF40">
    <property type="entry name" value="MIRROR, ISOFORM C"/>
    <property type="match status" value="1"/>
</dbReference>
<evidence type="ECO:0000313" key="9">
    <source>
        <dbReference type="Proteomes" id="UP000887540"/>
    </source>
</evidence>